<proteinExistence type="inferred from homology"/>
<comment type="similarity">
    <text evidence="1">Belongs to the cytochrome P450 family.</text>
</comment>
<feature type="region of interest" description="Disordered" evidence="2">
    <location>
        <begin position="275"/>
        <end position="346"/>
    </location>
</feature>
<dbReference type="Proteomes" id="UP000185511">
    <property type="component" value="Chromosome"/>
</dbReference>
<organism evidence="3 4">
    <name type="scientific">Actinoalloteichus fjordicus</name>
    <dbReference type="NCBI Taxonomy" id="1612552"/>
    <lineage>
        <taxon>Bacteria</taxon>
        <taxon>Bacillati</taxon>
        <taxon>Actinomycetota</taxon>
        <taxon>Actinomycetes</taxon>
        <taxon>Pseudonocardiales</taxon>
        <taxon>Pseudonocardiaceae</taxon>
        <taxon>Actinoalloteichus</taxon>
    </lineage>
</organism>
<dbReference type="PANTHER" id="PTHR46696:SF1">
    <property type="entry name" value="CYTOCHROME P450 YJIB-RELATED"/>
    <property type="match status" value="1"/>
</dbReference>
<dbReference type="PANTHER" id="PTHR46696">
    <property type="entry name" value="P450, PUTATIVE (EUROFUNG)-RELATED"/>
    <property type="match status" value="1"/>
</dbReference>
<dbReference type="EMBL" id="CP016076">
    <property type="protein sequence ID" value="APU15477.1"/>
    <property type="molecule type" value="Genomic_DNA"/>
</dbReference>
<evidence type="ECO:0000313" key="4">
    <source>
        <dbReference type="Proteomes" id="UP000185511"/>
    </source>
</evidence>
<evidence type="ECO:0000313" key="3">
    <source>
        <dbReference type="EMBL" id="APU15477.1"/>
    </source>
</evidence>
<keyword evidence="4" id="KW-1185">Reference proteome</keyword>
<evidence type="ECO:0000256" key="1">
    <source>
        <dbReference type="ARBA" id="ARBA00010617"/>
    </source>
</evidence>
<sequence length="346" mass="37484">MSLRAASADDSPRQEAVRFRPPGTRGDATPVLERPELRRLFRQALSSQAADAQRQHAAEAAQRFLSRLRRQGPPMDLHTAIALPLPFEMSGRALLGDLSPRLRRRLHADALIGLNGAAYSRDDIETAWLDYHRSFTDWYANPVHLTGDHLMARFQRAAEGMLSPHELAEIAGMLWAAGHESTVGFLTNASLALLSHPDVWNELRDRPELIPQSVDELLRYTPLATGGAPRRAVEDADIAGLCLARGDCAVFSYLFFVGQGEADDARLPCGGKDPARDAGDAVGECSSGIARPDDSRQPITDPASGRSAAPSLTRRHPLPHPAPQPSGLPTRARHHESAAPSGPANT</sequence>
<protein>
    <recommendedName>
        <fullName evidence="5">Cytochrome P450</fullName>
    </recommendedName>
</protein>
<dbReference type="PRINTS" id="PR00359">
    <property type="entry name" value="BP450"/>
</dbReference>
<reference evidence="4" key="1">
    <citation type="submission" date="2016-06" db="EMBL/GenBank/DDBJ databases">
        <title>Complete genome sequence of Actinoalloteichus fjordicus DSM 46855 (=ADI127-17), type strain of the new species Actinoalloteichus fjordicus.</title>
        <authorList>
            <person name="Ruckert C."/>
            <person name="Nouioui I."/>
            <person name="Willmese J."/>
            <person name="van Wezel G."/>
            <person name="Klenk H.-P."/>
            <person name="Kalinowski J."/>
            <person name="Zotchev S.B."/>
        </authorList>
    </citation>
    <scope>NUCLEOTIDE SEQUENCE [LARGE SCALE GENOMIC DNA]</scope>
    <source>
        <strain evidence="4">ADI127-7</strain>
    </source>
</reference>
<dbReference type="AlphaFoldDB" id="A0AAC9LD84"/>
<dbReference type="GO" id="GO:0004497">
    <property type="term" value="F:monooxygenase activity"/>
    <property type="evidence" value="ECO:0007669"/>
    <property type="project" value="InterPro"/>
</dbReference>
<dbReference type="GO" id="GO:0020037">
    <property type="term" value="F:heme binding"/>
    <property type="evidence" value="ECO:0007669"/>
    <property type="project" value="InterPro"/>
</dbReference>
<dbReference type="InterPro" id="IPR002397">
    <property type="entry name" value="Cyt_P450_B"/>
</dbReference>
<evidence type="ECO:0000256" key="2">
    <source>
        <dbReference type="SAM" id="MobiDB-lite"/>
    </source>
</evidence>
<name>A0AAC9LD84_9PSEU</name>
<dbReference type="SUPFAM" id="SSF48264">
    <property type="entry name" value="Cytochrome P450"/>
    <property type="match status" value="1"/>
</dbReference>
<dbReference type="InterPro" id="IPR036396">
    <property type="entry name" value="Cyt_P450_sf"/>
</dbReference>
<dbReference type="Gene3D" id="1.10.630.10">
    <property type="entry name" value="Cytochrome P450"/>
    <property type="match status" value="1"/>
</dbReference>
<dbReference type="GO" id="GO:0016705">
    <property type="term" value="F:oxidoreductase activity, acting on paired donors, with incorporation or reduction of molecular oxygen"/>
    <property type="evidence" value="ECO:0007669"/>
    <property type="project" value="InterPro"/>
</dbReference>
<feature type="region of interest" description="Disordered" evidence="2">
    <location>
        <begin position="1"/>
        <end position="31"/>
    </location>
</feature>
<accession>A0AAC9LD84</accession>
<evidence type="ECO:0008006" key="5">
    <source>
        <dbReference type="Google" id="ProtNLM"/>
    </source>
</evidence>
<dbReference type="GO" id="GO:0005506">
    <property type="term" value="F:iron ion binding"/>
    <property type="evidence" value="ECO:0007669"/>
    <property type="project" value="InterPro"/>
</dbReference>
<dbReference type="KEGG" id="acad:UA74_17235"/>
<gene>
    <name evidence="3" type="ORF">UA74_17235</name>
</gene>